<keyword evidence="5 6" id="KW-0472">Membrane</keyword>
<feature type="transmembrane region" description="Helical" evidence="6">
    <location>
        <begin position="139"/>
        <end position="163"/>
    </location>
</feature>
<dbReference type="AlphaFoldDB" id="A0A1A7YTK9"/>
<feature type="domain" description="Connexin cysteine-rich" evidence="8">
    <location>
        <begin position="152"/>
        <end position="219"/>
    </location>
</feature>
<reference evidence="9" key="1">
    <citation type="submission" date="2016-05" db="EMBL/GenBank/DDBJ databases">
        <authorList>
            <person name="Lavstsen T."/>
            <person name="Jespersen J.S."/>
        </authorList>
    </citation>
    <scope>NUCLEOTIDE SEQUENCE</scope>
    <source>
        <tissue evidence="9">Brain</tissue>
    </source>
</reference>
<keyword evidence="3 6" id="KW-0812">Transmembrane</keyword>
<keyword evidence="2" id="KW-1003">Cell membrane</keyword>
<dbReference type="PANTHER" id="PTHR11984:SF109">
    <property type="entry name" value="CONNEXIN 28.1-RELATED"/>
    <property type="match status" value="1"/>
</dbReference>
<feature type="transmembrane region" description="Helical" evidence="6">
    <location>
        <begin position="78"/>
        <end position="100"/>
    </location>
</feature>
<dbReference type="SMART" id="SM01089">
    <property type="entry name" value="Connexin_CCC"/>
    <property type="match status" value="1"/>
</dbReference>
<evidence type="ECO:0000313" key="9">
    <source>
        <dbReference type="EMBL" id="SBP33504.1"/>
    </source>
</evidence>
<dbReference type="PRINTS" id="PR00206">
    <property type="entry name" value="CONNEXIN"/>
</dbReference>
<dbReference type="InterPro" id="IPR013092">
    <property type="entry name" value="Connexin_N"/>
</dbReference>
<dbReference type="InterPro" id="IPR038359">
    <property type="entry name" value="Connexin_N_sf"/>
</dbReference>
<keyword evidence="4 6" id="KW-1133">Transmembrane helix</keyword>
<feature type="transmembrane region" description="Helical" evidence="6">
    <location>
        <begin position="196"/>
        <end position="221"/>
    </location>
</feature>
<name>A0A1A7YTK9_9TELE</name>
<evidence type="ECO:0000256" key="4">
    <source>
        <dbReference type="ARBA" id="ARBA00022989"/>
    </source>
</evidence>
<organism evidence="9">
    <name type="scientific">Iconisemion striatum</name>
    <dbReference type="NCBI Taxonomy" id="60296"/>
    <lineage>
        <taxon>Eukaryota</taxon>
        <taxon>Metazoa</taxon>
        <taxon>Chordata</taxon>
        <taxon>Craniata</taxon>
        <taxon>Vertebrata</taxon>
        <taxon>Euteleostomi</taxon>
        <taxon>Actinopterygii</taxon>
        <taxon>Neopterygii</taxon>
        <taxon>Teleostei</taxon>
        <taxon>Neoteleostei</taxon>
        <taxon>Acanthomorphata</taxon>
        <taxon>Ovalentaria</taxon>
        <taxon>Atherinomorphae</taxon>
        <taxon>Cyprinodontiformes</taxon>
        <taxon>Nothobranchiidae</taxon>
        <taxon>Iconisemion</taxon>
    </lineage>
</organism>
<feature type="transmembrane region" description="Helical" evidence="6">
    <location>
        <begin position="20"/>
        <end position="41"/>
    </location>
</feature>
<dbReference type="InterPro" id="IPR019570">
    <property type="entry name" value="Connexin_CCC"/>
</dbReference>
<dbReference type="GO" id="GO:0007267">
    <property type="term" value="P:cell-cell signaling"/>
    <property type="evidence" value="ECO:0007669"/>
    <property type="project" value="TreeGrafter"/>
</dbReference>
<accession>A0A1A7YTK9</accession>
<dbReference type="GO" id="GO:0005243">
    <property type="term" value="F:gap junction channel activity"/>
    <property type="evidence" value="ECO:0007669"/>
    <property type="project" value="TreeGrafter"/>
</dbReference>
<dbReference type="EMBL" id="HADW01016971">
    <property type="protein sequence ID" value="SBP18371.1"/>
    <property type="molecule type" value="Transcribed_RNA"/>
</dbReference>
<evidence type="ECO:0000256" key="1">
    <source>
        <dbReference type="ARBA" id="ARBA00004651"/>
    </source>
</evidence>
<sequence length="256" mass="29624">MGQWSILSDLLDKVQSHSTVFGKVWMSVLFLFRIFILAAGIDKIWGDEQTNMSCNTQSVGCRNLCYNKSFPLSHTRLWVLQILTVSTPTLVYLGHVLLVIRKENKMRKCLQQKMDRYGVEKVPKYSDDSGKVKLKGVLLVSYTLQLVFKMLFEVLFIVGQYYIYGFITMPRKITCSDYPCREPEACFISRSTEKTIFIIFMLAMSVFSVVLHIMELFYLMFSKVKNRKRRSSGSVPQKVCPYTQTTSRSRETVTLC</sequence>
<dbReference type="SMART" id="SM00037">
    <property type="entry name" value="CNX"/>
    <property type="match status" value="1"/>
</dbReference>
<dbReference type="Pfam" id="PF00029">
    <property type="entry name" value="Connexin"/>
    <property type="match status" value="1"/>
</dbReference>
<evidence type="ECO:0000256" key="6">
    <source>
        <dbReference type="SAM" id="Phobius"/>
    </source>
</evidence>
<gene>
    <name evidence="9" type="primary">CX28.1</name>
</gene>
<evidence type="ECO:0000259" key="8">
    <source>
        <dbReference type="SMART" id="SM01089"/>
    </source>
</evidence>
<evidence type="ECO:0000256" key="2">
    <source>
        <dbReference type="ARBA" id="ARBA00022475"/>
    </source>
</evidence>
<reference evidence="9" key="2">
    <citation type="submission" date="2016-06" db="EMBL/GenBank/DDBJ databases">
        <title>The genome of a short-lived fish provides insights into sex chromosome evolution and the genetic control of aging.</title>
        <authorList>
            <person name="Reichwald K."/>
            <person name="Felder M."/>
            <person name="Petzold A."/>
            <person name="Koch P."/>
            <person name="Groth M."/>
            <person name="Platzer M."/>
        </authorList>
    </citation>
    <scope>NUCLEOTIDE SEQUENCE</scope>
    <source>
        <tissue evidence="9">Brain</tissue>
    </source>
</reference>
<dbReference type="EMBL" id="HADX01011272">
    <property type="protein sequence ID" value="SBP33504.1"/>
    <property type="molecule type" value="Transcribed_RNA"/>
</dbReference>
<evidence type="ECO:0000259" key="7">
    <source>
        <dbReference type="SMART" id="SM00037"/>
    </source>
</evidence>
<comment type="subcellular location">
    <subcellularLocation>
        <location evidence="1">Cell membrane</location>
        <topology evidence="1">Multi-pass membrane protein</topology>
    </subcellularLocation>
</comment>
<feature type="domain" description="Connexin N-terminal" evidence="7">
    <location>
        <begin position="43"/>
        <end position="76"/>
    </location>
</feature>
<dbReference type="InterPro" id="IPR000500">
    <property type="entry name" value="Connexin"/>
</dbReference>
<evidence type="ECO:0000256" key="3">
    <source>
        <dbReference type="ARBA" id="ARBA00022692"/>
    </source>
</evidence>
<dbReference type="GO" id="GO:0005922">
    <property type="term" value="C:connexin complex"/>
    <property type="evidence" value="ECO:0007669"/>
    <property type="project" value="InterPro"/>
</dbReference>
<evidence type="ECO:0000256" key="5">
    <source>
        <dbReference type="ARBA" id="ARBA00023136"/>
    </source>
</evidence>
<dbReference type="PANTHER" id="PTHR11984">
    <property type="entry name" value="CONNEXIN"/>
    <property type="match status" value="1"/>
</dbReference>
<dbReference type="Gene3D" id="1.20.1440.80">
    <property type="entry name" value="Gap junction channel protein cysteine-rich domain"/>
    <property type="match status" value="1"/>
</dbReference>
<protein>
    <submittedName>
        <fullName evidence="9">Connexin 28.1</fullName>
    </submittedName>
</protein>
<proteinExistence type="predicted"/>